<keyword evidence="8 14" id="KW-0547">Nucleotide-binding</keyword>
<dbReference type="InterPro" id="IPR006275">
    <property type="entry name" value="CPSase_lsu"/>
</dbReference>
<dbReference type="Pfam" id="PF02786">
    <property type="entry name" value="CPSase_L_D2"/>
    <property type="match status" value="2"/>
</dbReference>
<gene>
    <name evidence="17" type="primary">carB</name>
    <name evidence="17" type="ORF">GCM10019998_01680</name>
</gene>
<dbReference type="Proteomes" id="UP001501577">
    <property type="component" value="Unassembled WGS sequence"/>
</dbReference>
<dbReference type="Gene3D" id="3.30.470.20">
    <property type="entry name" value="ATP-grasp fold, B domain"/>
    <property type="match status" value="2"/>
</dbReference>
<dbReference type="Pfam" id="PF25596">
    <property type="entry name" value="CPSase_L_D1"/>
    <property type="match status" value="2"/>
</dbReference>
<keyword evidence="18" id="KW-1185">Reference proteome</keyword>
<dbReference type="InterPro" id="IPR005480">
    <property type="entry name" value="CPSase_lsu_oligo"/>
</dbReference>
<dbReference type="Gene3D" id="3.40.50.20">
    <property type="match status" value="2"/>
</dbReference>
<dbReference type="PRINTS" id="PR00098">
    <property type="entry name" value="CPSASE"/>
</dbReference>
<keyword evidence="11" id="KW-0665">Pyrimidine biosynthesis</keyword>
<evidence type="ECO:0000313" key="17">
    <source>
        <dbReference type="EMBL" id="GAA3009201.1"/>
    </source>
</evidence>
<evidence type="ECO:0000256" key="5">
    <source>
        <dbReference type="ARBA" id="ARBA00022605"/>
    </source>
</evidence>
<dbReference type="SUPFAM" id="SSF52335">
    <property type="entry name" value="Methylglyoxal synthase-like"/>
    <property type="match status" value="1"/>
</dbReference>
<dbReference type="PROSITE" id="PS00867">
    <property type="entry name" value="CPSASE_2"/>
    <property type="match status" value="1"/>
</dbReference>
<evidence type="ECO:0000259" key="15">
    <source>
        <dbReference type="PROSITE" id="PS50975"/>
    </source>
</evidence>
<evidence type="ECO:0000256" key="9">
    <source>
        <dbReference type="ARBA" id="ARBA00022840"/>
    </source>
</evidence>
<dbReference type="Gene3D" id="3.40.50.1380">
    <property type="entry name" value="Methylglyoxal synthase-like domain"/>
    <property type="match status" value="1"/>
</dbReference>
<comment type="catalytic activity">
    <reaction evidence="13">
        <text>hydrogencarbonate + NH4(+) + 2 ATP = carbamoyl phosphate + 2 ADP + phosphate + 2 H(+)</text>
        <dbReference type="Rhea" id="RHEA:18029"/>
        <dbReference type="ChEBI" id="CHEBI:15378"/>
        <dbReference type="ChEBI" id="CHEBI:17544"/>
        <dbReference type="ChEBI" id="CHEBI:28938"/>
        <dbReference type="ChEBI" id="CHEBI:30616"/>
        <dbReference type="ChEBI" id="CHEBI:43474"/>
        <dbReference type="ChEBI" id="CHEBI:58228"/>
        <dbReference type="ChEBI" id="CHEBI:456216"/>
        <dbReference type="EC" id="6.3.4.16"/>
    </reaction>
</comment>
<dbReference type="InterPro" id="IPR058047">
    <property type="entry name" value="CPSase_preATP-grasp"/>
</dbReference>
<feature type="domain" description="ATP-grasp" evidence="15">
    <location>
        <begin position="133"/>
        <end position="327"/>
    </location>
</feature>
<evidence type="ECO:0000256" key="1">
    <source>
        <dbReference type="ARBA" id="ARBA00005077"/>
    </source>
</evidence>
<evidence type="ECO:0000256" key="2">
    <source>
        <dbReference type="ARBA" id="ARBA00009799"/>
    </source>
</evidence>
<organism evidence="17 18">
    <name type="scientific">Tetragenococcus solitarius</name>
    <dbReference type="NCBI Taxonomy" id="71453"/>
    <lineage>
        <taxon>Bacteria</taxon>
        <taxon>Bacillati</taxon>
        <taxon>Bacillota</taxon>
        <taxon>Bacilli</taxon>
        <taxon>Lactobacillales</taxon>
        <taxon>Enterococcaceae</taxon>
        <taxon>Tetragenococcus</taxon>
    </lineage>
</organism>
<dbReference type="SMART" id="SM01096">
    <property type="entry name" value="CPSase_L_D3"/>
    <property type="match status" value="1"/>
</dbReference>
<dbReference type="SUPFAM" id="SSF48108">
    <property type="entry name" value="Carbamoyl phosphate synthetase, large subunit connection domain"/>
    <property type="match status" value="1"/>
</dbReference>
<evidence type="ECO:0000259" key="16">
    <source>
        <dbReference type="PROSITE" id="PS51855"/>
    </source>
</evidence>
<dbReference type="InterPro" id="IPR036897">
    <property type="entry name" value="CarbamoylP_synth_lsu_oligo_sf"/>
</dbReference>
<dbReference type="EMBL" id="BAAAXQ010000005">
    <property type="protein sequence ID" value="GAA3009201.1"/>
    <property type="molecule type" value="Genomic_DNA"/>
</dbReference>
<dbReference type="Pfam" id="PF02142">
    <property type="entry name" value="MGS"/>
    <property type="match status" value="1"/>
</dbReference>
<proteinExistence type="inferred from homology"/>
<keyword evidence="5" id="KW-0028">Amino-acid biosynthesis</keyword>
<dbReference type="Pfam" id="PF02787">
    <property type="entry name" value="CPSase_L_D3"/>
    <property type="match status" value="1"/>
</dbReference>
<dbReference type="InterPro" id="IPR036914">
    <property type="entry name" value="MGS-like_dom_sf"/>
</dbReference>
<dbReference type="SUPFAM" id="SSF56059">
    <property type="entry name" value="Glutathione synthetase ATP-binding domain-like"/>
    <property type="match status" value="2"/>
</dbReference>
<dbReference type="InterPro" id="IPR033937">
    <property type="entry name" value="MGS_CPS_CarB"/>
</dbReference>
<dbReference type="InterPro" id="IPR005483">
    <property type="entry name" value="CPSase_dom"/>
</dbReference>
<sequence>MPKRTDIKKIVVIGSGPTRIGQAAEFDDTVNQACAVLKEEGYEVVLVHSSPSATMSGNENVDHVYIEPVTSEFVARILRKELADAILPIVGGQTALNVSYELAISGILTELNVELLGIDFSVIRQAQQPSLFKRLINSLALPLPPSQMVNAVDEALDFAQKIGYPVFVKPAFTTAGSASGICHNDLQLRGFIKKGLRLSPKAQCIVEQNLAGFKEIEYEVIRDSTGNALSVANMENFDPVGVHSGDSVVFVPSQTLTDHEHQLLRDASLKIIHALKIEGSCHIRLAIDPSSFNYYVLEVNPRLTRSSVLASKAAGYPMAKIATNVAIGKELSEIKNSITPEISADFEPALDYIVTKIPYWSFKKVKYQLNTQMKSTGEVMAIGRTLEESLLKAVRFLDDSFDFDFLQKQTDDALIQKIVYGENNRLFTLAESLRRGYTIDELAERTKIDLFFLDKIAHIVEIEAQLEENKNDLSILKIAKQNGISDQKIAQLWQIEENDIYQLRQQQQINSVFKMVDTCAGEFAASRPYFYSTFEIENESTATQEPSILILGAGPHKIGQASEFDYLTVQAIKAVQQAGYKAILVNNNPASATTDFSISDKLYFEPLVLEEVRTIIELEQPLAVIAQFGGLTAQNLGQLLESFGVKVLGTNQKPLEQLKAPQTWTDLLKEVVIPSEKKPLAFSESEILAMAQSLSFPLNLRSRDLTNEENLQRVDTMEDLKWKLQYLKRDAQNFPMLVTPFVAGRVCEVEVIYDGHTVFIPGFFEHIEKNDVHSGDSMVVSPPQNFSKKELETIENYASRVVRQLNLQGIINIQFLVTKDQLYINHILPYGSRRVAFLSKVTSLPIAQIASRVILGEKLSDMGYKLTMPSAKNKNMVYVNAPVFSLTNLEAVDGYLNQEMKATGSVMGADISLEKALYKAFSASNLAIPEFGSVLFTIADNDKKAALQLAKSFFEVGFNLIATQGTAAFFAKHGLKVHKIGKLTSKDGQTILEQMENGHIQMIINTRERNRQKVSYDGLTIRRKAVEQGIALFTSLDTVAAILKVIQSRAFSTKEL</sequence>
<dbReference type="PROSITE" id="PS51855">
    <property type="entry name" value="MGS"/>
    <property type="match status" value="1"/>
</dbReference>
<reference evidence="17 18" key="1">
    <citation type="journal article" date="2019" name="Int. J. Syst. Evol. Microbiol.">
        <title>The Global Catalogue of Microorganisms (GCM) 10K type strain sequencing project: providing services to taxonomists for standard genome sequencing and annotation.</title>
        <authorList>
            <consortium name="The Broad Institute Genomics Platform"/>
            <consortium name="The Broad Institute Genome Sequencing Center for Infectious Disease"/>
            <person name="Wu L."/>
            <person name="Ma J."/>
        </authorList>
    </citation>
    <scope>NUCLEOTIDE SEQUENCE [LARGE SCALE GENOMIC DNA]</scope>
    <source>
        <strain evidence="17 18">JCM 8736</strain>
    </source>
</reference>
<evidence type="ECO:0000256" key="8">
    <source>
        <dbReference type="ARBA" id="ARBA00022741"/>
    </source>
</evidence>
<evidence type="ECO:0000313" key="18">
    <source>
        <dbReference type="Proteomes" id="UP001501577"/>
    </source>
</evidence>
<keyword evidence="3" id="KW-0055">Arginine biosynthesis</keyword>
<dbReference type="Gene3D" id="1.10.1030.10">
    <property type="entry name" value="Carbamoyl-phosphate synthetase, large subunit oligomerisation domain"/>
    <property type="match status" value="1"/>
</dbReference>
<evidence type="ECO:0000256" key="12">
    <source>
        <dbReference type="ARBA" id="ARBA00023211"/>
    </source>
</evidence>
<dbReference type="PROSITE" id="PS50975">
    <property type="entry name" value="ATP_GRASP"/>
    <property type="match status" value="2"/>
</dbReference>
<feature type="domain" description="ATP-grasp" evidence="15">
    <location>
        <begin position="665"/>
        <end position="855"/>
    </location>
</feature>
<keyword evidence="9 14" id="KW-0067">ATP-binding</keyword>
<keyword evidence="12" id="KW-0464">Manganese</keyword>
<dbReference type="InterPro" id="IPR011607">
    <property type="entry name" value="MGS-like_dom"/>
</dbReference>
<evidence type="ECO:0000256" key="6">
    <source>
        <dbReference type="ARBA" id="ARBA00022723"/>
    </source>
</evidence>
<comment type="pathway">
    <text evidence="1">Amino-acid biosynthesis; L-arginine biosynthesis; carbamoyl phosphate from bicarbonate: step 1/1.</text>
</comment>
<dbReference type="InterPro" id="IPR016185">
    <property type="entry name" value="PreATP-grasp_dom_sf"/>
</dbReference>
<feature type="domain" description="MGS-like" evidence="16">
    <location>
        <begin position="926"/>
        <end position="1056"/>
    </location>
</feature>
<keyword evidence="10" id="KW-0460">Magnesium</keyword>
<evidence type="ECO:0000256" key="3">
    <source>
        <dbReference type="ARBA" id="ARBA00022571"/>
    </source>
</evidence>
<dbReference type="NCBIfam" id="TIGR01369">
    <property type="entry name" value="CPSaseII_lrg"/>
    <property type="match status" value="1"/>
</dbReference>
<keyword evidence="4" id="KW-0436">Ligase</keyword>
<dbReference type="SMART" id="SM00851">
    <property type="entry name" value="MGS"/>
    <property type="match status" value="1"/>
</dbReference>
<dbReference type="RefSeq" id="WP_068706853.1">
    <property type="nucleotide sequence ID" value="NZ_BAAAXQ010000005.1"/>
</dbReference>
<evidence type="ECO:0000256" key="14">
    <source>
        <dbReference type="PROSITE-ProRule" id="PRU00409"/>
    </source>
</evidence>
<evidence type="ECO:0000256" key="11">
    <source>
        <dbReference type="ARBA" id="ARBA00022975"/>
    </source>
</evidence>
<comment type="similarity">
    <text evidence="2">Belongs to the CarB family.</text>
</comment>
<keyword evidence="7" id="KW-0677">Repeat</keyword>
<evidence type="ECO:0000256" key="10">
    <source>
        <dbReference type="ARBA" id="ARBA00022842"/>
    </source>
</evidence>
<dbReference type="PANTHER" id="PTHR11405">
    <property type="entry name" value="CARBAMOYLTRANSFERASE FAMILY MEMBER"/>
    <property type="match status" value="1"/>
</dbReference>
<evidence type="ECO:0000256" key="4">
    <source>
        <dbReference type="ARBA" id="ARBA00022598"/>
    </source>
</evidence>
<dbReference type="PANTHER" id="PTHR11405:SF53">
    <property type="entry name" value="CARBAMOYL-PHOSPHATE SYNTHASE [AMMONIA], MITOCHONDRIAL"/>
    <property type="match status" value="1"/>
</dbReference>
<name>A0ABN3Y0V7_9ENTE</name>
<dbReference type="InterPro" id="IPR005479">
    <property type="entry name" value="CPAse_ATP-bd"/>
</dbReference>
<keyword evidence="6" id="KW-0479">Metal-binding</keyword>
<accession>A0ABN3Y0V7</accession>
<dbReference type="InterPro" id="IPR011761">
    <property type="entry name" value="ATP-grasp"/>
</dbReference>
<protein>
    <submittedName>
        <fullName evidence="17">Carbamoyl-phosphate synthase large subunit</fullName>
    </submittedName>
</protein>
<dbReference type="NCBIfam" id="NF009455">
    <property type="entry name" value="PRK12815.1"/>
    <property type="match status" value="1"/>
</dbReference>
<dbReference type="SUPFAM" id="SSF52440">
    <property type="entry name" value="PreATP-grasp domain"/>
    <property type="match status" value="2"/>
</dbReference>
<evidence type="ECO:0000256" key="7">
    <source>
        <dbReference type="ARBA" id="ARBA00022737"/>
    </source>
</evidence>
<comment type="caution">
    <text evidence="17">The sequence shown here is derived from an EMBL/GenBank/DDBJ whole genome shotgun (WGS) entry which is preliminary data.</text>
</comment>
<dbReference type="NCBIfam" id="NF003671">
    <property type="entry name" value="PRK05294.1"/>
    <property type="match status" value="1"/>
</dbReference>
<evidence type="ECO:0000256" key="13">
    <source>
        <dbReference type="ARBA" id="ARBA00047359"/>
    </source>
</evidence>
<dbReference type="CDD" id="cd01424">
    <property type="entry name" value="MGS_CPS_II"/>
    <property type="match status" value="1"/>
</dbReference>